<evidence type="ECO:0000256" key="1">
    <source>
        <dbReference type="ARBA" id="ARBA00022692"/>
    </source>
</evidence>
<keyword evidence="1 5" id="KW-0812">Transmembrane</keyword>
<evidence type="ECO:0000256" key="4">
    <source>
        <dbReference type="SAM" id="MobiDB-lite"/>
    </source>
</evidence>
<accession>A0ABZ2AS85</accession>
<evidence type="ECO:0000313" key="7">
    <source>
        <dbReference type="Proteomes" id="UP001432216"/>
    </source>
</evidence>
<name>A0ABZ2AS85_9TREE</name>
<feature type="compositionally biased region" description="Basic and acidic residues" evidence="4">
    <location>
        <begin position="12"/>
        <end position="30"/>
    </location>
</feature>
<dbReference type="GeneID" id="89988381"/>
<sequence length="180" mass="19907">MSSFKPPTSSPKECREYEKKTSQASMEEDRQTGSIPWSIYATYLSAMGTPIWSLTQREYMAVYADLGVGIGLFTFGASYTMFLAGHDQTPSGRIISRLSKDIEMLDDRMAFSWETLLVNVFRLLEPSVLSFTHILGCGWPSSHSQSSTISPAPTTDKPPVKSNALTPLRDLASIALLENN</sequence>
<feature type="transmembrane region" description="Helical" evidence="5">
    <location>
        <begin position="35"/>
        <end position="55"/>
    </location>
</feature>
<reference evidence="6 7" key="1">
    <citation type="submission" date="2024-01" db="EMBL/GenBank/DDBJ databases">
        <title>Comparative genomics of Cryptococcus and Kwoniella reveals pathogenesis evolution and contrasting modes of karyotype evolution via chromosome fusion or intercentromeric recombination.</title>
        <authorList>
            <person name="Coelho M.A."/>
            <person name="David-Palma M."/>
            <person name="Shea T."/>
            <person name="Bowers K."/>
            <person name="McGinley-Smith S."/>
            <person name="Mohammad A.W."/>
            <person name="Gnirke A."/>
            <person name="Yurkov A.M."/>
            <person name="Nowrousian M."/>
            <person name="Sun S."/>
            <person name="Cuomo C.A."/>
            <person name="Heitman J."/>
        </authorList>
    </citation>
    <scope>NUCLEOTIDE SEQUENCE [LARGE SCALE GENOMIC DNA]</scope>
    <source>
        <strain evidence="6 7">7685027</strain>
    </source>
</reference>
<feature type="region of interest" description="Disordered" evidence="4">
    <location>
        <begin position="1"/>
        <end position="30"/>
    </location>
</feature>
<gene>
    <name evidence="6" type="ORF">IAS62_001606</name>
</gene>
<dbReference type="RefSeq" id="XP_064719552.1">
    <property type="nucleotide sequence ID" value="XM_064863480.1"/>
</dbReference>
<keyword evidence="2 5" id="KW-1133">Transmembrane helix</keyword>
<evidence type="ECO:0000313" key="6">
    <source>
        <dbReference type="EMBL" id="WVO20312.1"/>
    </source>
</evidence>
<evidence type="ECO:0000256" key="3">
    <source>
        <dbReference type="ARBA" id="ARBA00023136"/>
    </source>
</evidence>
<dbReference type="SUPFAM" id="SSF90123">
    <property type="entry name" value="ABC transporter transmembrane region"/>
    <property type="match status" value="1"/>
</dbReference>
<proteinExistence type="predicted"/>
<feature type="compositionally biased region" description="Polar residues" evidence="4">
    <location>
        <begin position="1"/>
        <end position="11"/>
    </location>
</feature>
<evidence type="ECO:0008006" key="8">
    <source>
        <dbReference type="Google" id="ProtNLM"/>
    </source>
</evidence>
<organism evidence="6 7">
    <name type="scientific">Cryptococcus decagattii</name>
    <dbReference type="NCBI Taxonomy" id="1859122"/>
    <lineage>
        <taxon>Eukaryota</taxon>
        <taxon>Fungi</taxon>
        <taxon>Dikarya</taxon>
        <taxon>Basidiomycota</taxon>
        <taxon>Agaricomycotina</taxon>
        <taxon>Tremellomycetes</taxon>
        <taxon>Tremellales</taxon>
        <taxon>Cryptococcaceae</taxon>
        <taxon>Cryptococcus</taxon>
        <taxon>Cryptococcus gattii species complex</taxon>
    </lineage>
</organism>
<feature type="transmembrane region" description="Helical" evidence="5">
    <location>
        <begin position="62"/>
        <end position="84"/>
    </location>
</feature>
<evidence type="ECO:0000256" key="2">
    <source>
        <dbReference type="ARBA" id="ARBA00022989"/>
    </source>
</evidence>
<evidence type="ECO:0000256" key="5">
    <source>
        <dbReference type="SAM" id="Phobius"/>
    </source>
</evidence>
<keyword evidence="3 5" id="KW-0472">Membrane</keyword>
<dbReference type="EMBL" id="CP143808">
    <property type="protein sequence ID" value="WVO20312.1"/>
    <property type="molecule type" value="Genomic_DNA"/>
</dbReference>
<dbReference type="Proteomes" id="UP001432216">
    <property type="component" value="Chromosome 3"/>
</dbReference>
<protein>
    <recommendedName>
        <fullName evidence="8">Solute carrier family 40 protein</fullName>
    </recommendedName>
</protein>
<keyword evidence="7" id="KW-1185">Reference proteome</keyword>
<dbReference type="InterPro" id="IPR036640">
    <property type="entry name" value="ABC1_TM_sf"/>
</dbReference>
<dbReference type="Gene3D" id="1.20.1560.10">
    <property type="entry name" value="ABC transporter type 1, transmembrane domain"/>
    <property type="match status" value="1"/>
</dbReference>